<protein>
    <recommendedName>
        <fullName evidence="3">non-specific serine/threonine protein kinase</fullName>
        <ecNumber evidence="3">2.7.11.1</ecNumber>
    </recommendedName>
</protein>
<dbReference type="OrthoDB" id="5800476at2759"/>
<feature type="domain" description="Protein kinase" evidence="12">
    <location>
        <begin position="9"/>
        <end position="277"/>
    </location>
</feature>
<accession>A0A1S2Z1Q3</accession>
<organism evidence="13 14">
    <name type="scientific">Cicer arietinum</name>
    <name type="common">Chickpea</name>
    <name type="synonym">Garbanzo</name>
    <dbReference type="NCBI Taxonomy" id="3827"/>
    <lineage>
        <taxon>Eukaryota</taxon>
        <taxon>Viridiplantae</taxon>
        <taxon>Streptophyta</taxon>
        <taxon>Embryophyta</taxon>
        <taxon>Tracheophyta</taxon>
        <taxon>Spermatophyta</taxon>
        <taxon>Magnoliopsida</taxon>
        <taxon>eudicotyledons</taxon>
        <taxon>Gunneridae</taxon>
        <taxon>Pentapetalae</taxon>
        <taxon>rosids</taxon>
        <taxon>fabids</taxon>
        <taxon>Fabales</taxon>
        <taxon>Fabaceae</taxon>
        <taxon>Papilionoideae</taxon>
        <taxon>50 kb inversion clade</taxon>
        <taxon>NPAAA clade</taxon>
        <taxon>Hologalegina</taxon>
        <taxon>IRL clade</taxon>
        <taxon>Cicereae</taxon>
        <taxon>Cicer</taxon>
    </lineage>
</organism>
<dbReference type="GO" id="GO:0004674">
    <property type="term" value="F:protein serine/threonine kinase activity"/>
    <property type="evidence" value="ECO:0007669"/>
    <property type="project" value="UniProtKB-KW"/>
</dbReference>
<comment type="subunit">
    <text evidence="2">Monomer.</text>
</comment>
<dbReference type="Proteomes" id="UP000087171">
    <property type="component" value="Unplaced"/>
</dbReference>
<dbReference type="GO" id="GO:0006281">
    <property type="term" value="P:DNA repair"/>
    <property type="evidence" value="ECO:0007669"/>
    <property type="project" value="UniProtKB-ARBA"/>
</dbReference>
<dbReference type="InterPro" id="IPR050235">
    <property type="entry name" value="CK1_Ser-Thr_kinase"/>
</dbReference>
<dbReference type="PROSITE" id="PS50011">
    <property type="entry name" value="PROTEIN_KINASE_DOM"/>
    <property type="match status" value="1"/>
</dbReference>
<dbReference type="GO" id="GO:0005524">
    <property type="term" value="F:ATP binding"/>
    <property type="evidence" value="ECO:0007669"/>
    <property type="project" value="UniProtKB-UniRule"/>
</dbReference>
<dbReference type="InterPro" id="IPR000719">
    <property type="entry name" value="Prot_kinase_dom"/>
</dbReference>
<sequence>MEPRVGNKFLLKGKIGSGSFGEIYLGTNIQTNEEVAIKLEKVRTKHPQLPHESKLYRTLEGGIGIPNMKWFGVEGDYNVLVMDLLGPSLEDLFNFCNRKLSLKTVLMLAYQMITRVEFVHSKSFIHRDIKPDNFLMGLEKRANQVYCIDFGLAKKYRDSSTHQHIPYRENKNLTGTARYASINTHIGIEQSRRDDLESLGYVLMYFLRGSLPWQGLQAATKKQKYERIKEKMVSTSIEALCRGYPSEFASYFHYCRSLRFDDRPDYAYLKRIFRNLFNREGFQFDYVFDWVIMKYQQSQLATPPVRAIGPSPGTSSGMPPVMTNADRQTGREEGRHPPPHGLVSIDYSNGRMSEPILNSSNISKQQNPVPSDAAVSKNAMLSSSANVLGESSGSSRRVALISSRDAFCCVDLDNLHARTTEAIPGAAHRNSSWQRSSQIGTSNPKRVASSTRNGSHVKNYVTAVKSIEGLKIKKDDAH</sequence>
<evidence type="ECO:0000256" key="5">
    <source>
        <dbReference type="ARBA" id="ARBA00022679"/>
    </source>
</evidence>
<feature type="region of interest" description="Disordered" evidence="11">
    <location>
        <begin position="425"/>
        <end position="453"/>
    </location>
</feature>
<dbReference type="PROSITE" id="PS00108">
    <property type="entry name" value="PROTEIN_KINASE_ST"/>
    <property type="match status" value="1"/>
</dbReference>
<dbReference type="InterPro" id="IPR017441">
    <property type="entry name" value="Protein_kinase_ATP_BS"/>
</dbReference>
<keyword evidence="5" id="KW-0808">Transferase</keyword>
<dbReference type="AlphaFoldDB" id="A0A1S2Z1Q3"/>
<proteinExistence type="inferred from homology"/>
<dbReference type="STRING" id="3827.A0A1S2Z1Q3"/>
<keyword evidence="7" id="KW-0418">Kinase</keyword>
<feature type="binding site" evidence="9">
    <location>
        <position position="38"/>
    </location>
    <ligand>
        <name>ATP</name>
        <dbReference type="ChEBI" id="CHEBI:30616"/>
    </ligand>
</feature>
<dbReference type="eggNOG" id="KOG1164">
    <property type="taxonomic scope" value="Eukaryota"/>
</dbReference>
<feature type="compositionally biased region" description="Polar residues" evidence="11">
    <location>
        <begin position="429"/>
        <end position="453"/>
    </location>
</feature>
<keyword evidence="8 9" id="KW-0067">ATP-binding</keyword>
<comment type="similarity">
    <text evidence="1">Belongs to the protein kinase superfamily. CK1 Ser/Thr protein kinase family. Casein kinase I subfamily.</text>
</comment>
<evidence type="ECO:0000313" key="14">
    <source>
        <dbReference type="RefSeq" id="XP_004513434.1"/>
    </source>
</evidence>
<dbReference type="EC" id="2.7.11.1" evidence="3"/>
<evidence type="ECO:0000256" key="4">
    <source>
        <dbReference type="ARBA" id="ARBA00022527"/>
    </source>
</evidence>
<dbReference type="PROSITE" id="PS00107">
    <property type="entry name" value="PROTEIN_KINASE_ATP"/>
    <property type="match status" value="1"/>
</dbReference>
<evidence type="ECO:0000256" key="7">
    <source>
        <dbReference type="ARBA" id="ARBA00022777"/>
    </source>
</evidence>
<feature type="compositionally biased region" description="Polar residues" evidence="11">
    <location>
        <begin position="346"/>
        <end position="369"/>
    </location>
</feature>
<reference evidence="14" key="1">
    <citation type="submission" date="2025-08" db="UniProtKB">
        <authorList>
            <consortium name="RefSeq"/>
        </authorList>
    </citation>
    <scope>IDENTIFICATION</scope>
    <source>
        <tissue evidence="14">Etiolated seedlings</tissue>
    </source>
</reference>
<dbReference type="GO" id="GO:0005634">
    <property type="term" value="C:nucleus"/>
    <property type="evidence" value="ECO:0007669"/>
    <property type="project" value="UniProtKB-ARBA"/>
</dbReference>
<dbReference type="PANTHER" id="PTHR11909">
    <property type="entry name" value="CASEIN KINASE-RELATED"/>
    <property type="match status" value="1"/>
</dbReference>
<keyword evidence="13" id="KW-1185">Reference proteome</keyword>
<name>A0A1S2Z1Q3_CICAR</name>
<evidence type="ECO:0000259" key="12">
    <source>
        <dbReference type="PROSITE" id="PS50011"/>
    </source>
</evidence>
<dbReference type="InterPro" id="IPR011009">
    <property type="entry name" value="Kinase-like_dom_sf"/>
</dbReference>
<dbReference type="KEGG" id="cam:101507572"/>
<dbReference type="SUPFAM" id="SSF56112">
    <property type="entry name" value="Protein kinase-like (PK-like)"/>
    <property type="match status" value="1"/>
</dbReference>
<dbReference type="InterPro" id="IPR008271">
    <property type="entry name" value="Ser/Thr_kinase_AS"/>
</dbReference>
<evidence type="ECO:0000313" key="13">
    <source>
        <dbReference type="Proteomes" id="UP000087171"/>
    </source>
</evidence>
<evidence type="ECO:0000256" key="1">
    <source>
        <dbReference type="ARBA" id="ARBA00005926"/>
    </source>
</evidence>
<evidence type="ECO:0000256" key="2">
    <source>
        <dbReference type="ARBA" id="ARBA00011245"/>
    </source>
</evidence>
<dbReference type="FunFam" id="3.30.200.20:FF:000538">
    <property type="entry name" value="Putative Casein kinase I"/>
    <property type="match status" value="1"/>
</dbReference>
<dbReference type="Gene3D" id="1.10.510.10">
    <property type="entry name" value="Transferase(Phosphotransferase) domain 1"/>
    <property type="match status" value="1"/>
</dbReference>
<dbReference type="GeneID" id="101507572"/>
<dbReference type="GO" id="GO:0005815">
    <property type="term" value="C:microtubule organizing center"/>
    <property type="evidence" value="ECO:0007669"/>
    <property type="project" value="UniProtKB-ARBA"/>
</dbReference>
<keyword evidence="4 10" id="KW-0723">Serine/threonine-protein kinase</keyword>
<evidence type="ECO:0000256" key="8">
    <source>
        <dbReference type="ARBA" id="ARBA00022840"/>
    </source>
</evidence>
<dbReference type="RefSeq" id="XP_004513434.1">
    <property type="nucleotide sequence ID" value="XM_004513377.3"/>
</dbReference>
<evidence type="ECO:0000256" key="3">
    <source>
        <dbReference type="ARBA" id="ARBA00012513"/>
    </source>
</evidence>
<dbReference type="PaxDb" id="3827-XP_004513434.1"/>
<evidence type="ECO:0000256" key="9">
    <source>
        <dbReference type="PROSITE-ProRule" id="PRU10141"/>
    </source>
</evidence>
<evidence type="ECO:0000256" key="11">
    <source>
        <dbReference type="SAM" id="MobiDB-lite"/>
    </source>
</evidence>
<dbReference type="SMART" id="SM00220">
    <property type="entry name" value="S_TKc"/>
    <property type="match status" value="1"/>
</dbReference>
<keyword evidence="6 9" id="KW-0547">Nucleotide-binding</keyword>
<dbReference type="Pfam" id="PF00069">
    <property type="entry name" value="Pkinase"/>
    <property type="match status" value="1"/>
</dbReference>
<dbReference type="FunFam" id="1.10.510.10:FF:000635">
    <property type="entry name" value="Casein kinase I"/>
    <property type="match status" value="1"/>
</dbReference>
<feature type="region of interest" description="Disordered" evidence="11">
    <location>
        <begin position="308"/>
        <end position="374"/>
    </location>
</feature>
<feature type="compositionally biased region" description="Low complexity" evidence="11">
    <location>
        <begin position="309"/>
        <end position="320"/>
    </location>
</feature>
<gene>
    <name evidence="14" type="primary">LOC101507572</name>
</gene>
<evidence type="ECO:0000256" key="10">
    <source>
        <dbReference type="RuleBase" id="RU000304"/>
    </source>
</evidence>
<dbReference type="CDD" id="cd14125">
    <property type="entry name" value="STKc_CK1_delta_epsilon"/>
    <property type="match status" value="1"/>
</dbReference>
<evidence type="ECO:0000256" key="6">
    <source>
        <dbReference type="ARBA" id="ARBA00022741"/>
    </source>
</evidence>